<keyword evidence="7" id="KW-1185">Reference proteome</keyword>
<sequence length="180" mass="19571">MSTPGSSFTVTKEQLAELAESRGRDFRERDRILSSHGEIEGLLRKLRVSNVSQGLNESDKTDLAERRSTFGENRYSRTDLNRQATVLRNGKVQHIPIVELVVGDICPLRIGDRIPGDGLAIESDSLKIDESPLTGETDLVNKPIGDILLADTDVKIGSGKMVVIGVGINSAVGSIDRLFS</sequence>
<dbReference type="GO" id="GO:0005886">
    <property type="term" value="C:plasma membrane"/>
    <property type="evidence" value="ECO:0007669"/>
    <property type="project" value="TreeGrafter"/>
</dbReference>
<dbReference type="EMBL" id="CAJNOH010001886">
    <property type="protein sequence ID" value="CAF1258449.1"/>
    <property type="molecule type" value="Genomic_DNA"/>
</dbReference>
<proteinExistence type="predicted"/>
<dbReference type="PANTHER" id="PTHR24093">
    <property type="entry name" value="CATION TRANSPORTING ATPASE"/>
    <property type="match status" value="1"/>
</dbReference>
<dbReference type="Proteomes" id="UP000663870">
    <property type="component" value="Unassembled WGS sequence"/>
</dbReference>
<name>A0A815AKZ8_9BILA</name>
<evidence type="ECO:0000256" key="1">
    <source>
        <dbReference type="ARBA" id="ARBA00004127"/>
    </source>
</evidence>
<dbReference type="Pfam" id="PF00122">
    <property type="entry name" value="E1-E2_ATPase"/>
    <property type="match status" value="1"/>
</dbReference>
<dbReference type="InterPro" id="IPR008250">
    <property type="entry name" value="ATPase_P-typ_transduc_dom_A_sf"/>
</dbReference>
<gene>
    <name evidence="5" type="ORF">JXQ802_LOCUS42792</name>
    <name evidence="4" type="ORF">PYM288_LOCUS27750</name>
</gene>
<comment type="subcellular location">
    <subcellularLocation>
        <location evidence="1">Endomembrane system</location>
        <topology evidence="1">Multi-pass membrane protein</topology>
    </subcellularLocation>
</comment>
<evidence type="ECO:0000313" key="6">
    <source>
        <dbReference type="Proteomes" id="UP000663854"/>
    </source>
</evidence>
<keyword evidence="2" id="KW-0460">Magnesium</keyword>
<dbReference type="Proteomes" id="UP000663854">
    <property type="component" value="Unassembled WGS sequence"/>
</dbReference>
<dbReference type="SUPFAM" id="SSF81653">
    <property type="entry name" value="Calcium ATPase, transduction domain A"/>
    <property type="match status" value="1"/>
</dbReference>
<reference evidence="4" key="1">
    <citation type="submission" date="2021-02" db="EMBL/GenBank/DDBJ databases">
        <authorList>
            <person name="Nowell W R."/>
        </authorList>
    </citation>
    <scope>NUCLEOTIDE SEQUENCE</scope>
</reference>
<evidence type="ECO:0000313" key="7">
    <source>
        <dbReference type="Proteomes" id="UP000663870"/>
    </source>
</evidence>
<organism evidence="4 6">
    <name type="scientific">Rotaria sordida</name>
    <dbReference type="NCBI Taxonomy" id="392033"/>
    <lineage>
        <taxon>Eukaryota</taxon>
        <taxon>Metazoa</taxon>
        <taxon>Spiralia</taxon>
        <taxon>Gnathifera</taxon>
        <taxon>Rotifera</taxon>
        <taxon>Eurotatoria</taxon>
        <taxon>Bdelloidea</taxon>
        <taxon>Philodinida</taxon>
        <taxon>Philodinidae</taxon>
        <taxon>Rotaria</taxon>
    </lineage>
</organism>
<comment type="caution">
    <text evidence="4">The sequence shown here is derived from an EMBL/GenBank/DDBJ whole genome shotgun (WGS) entry which is preliminary data.</text>
</comment>
<feature type="domain" description="P-type ATPase A" evidence="3">
    <location>
        <begin position="81"/>
        <end position="178"/>
    </location>
</feature>
<dbReference type="AlphaFoldDB" id="A0A815AKZ8"/>
<dbReference type="GO" id="GO:0005388">
    <property type="term" value="F:P-type calcium transporter activity"/>
    <property type="evidence" value="ECO:0007669"/>
    <property type="project" value="TreeGrafter"/>
</dbReference>
<dbReference type="EMBL" id="CAJNOL010002948">
    <property type="protein sequence ID" value="CAF1538766.1"/>
    <property type="molecule type" value="Genomic_DNA"/>
</dbReference>
<dbReference type="GO" id="GO:0051480">
    <property type="term" value="P:regulation of cytosolic calcium ion concentration"/>
    <property type="evidence" value="ECO:0007669"/>
    <property type="project" value="TreeGrafter"/>
</dbReference>
<evidence type="ECO:0000313" key="4">
    <source>
        <dbReference type="EMBL" id="CAF1258449.1"/>
    </source>
</evidence>
<evidence type="ECO:0000313" key="5">
    <source>
        <dbReference type="EMBL" id="CAF1538766.1"/>
    </source>
</evidence>
<evidence type="ECO:0000259" key="3">
    <source>
        <dbReference type="Pfam" id="PF00122"/>
    </source>
</evidence>
<protein>
    <recommendedName>
        <fullName evidence="3">P-type ATPase A domain-containing protein</fullName>
    </recommendedName>
</protein>
<dbReference type="GO" id="GO:0012505">
    <property type="term" value="C:endomembrane system"/>
    <property type="evidence" value="ECO:0007669"/>
    <property type="project" value="UniProtKB-SubCell"/>
</dbReference>
<dbReference type="InterPro" id="IPR059000">
    <property type="entry name" value="ATPase_P-type_domA"/>
</dbReference>
<dbReference type="PANTHER" id="PTHR24093:SF369">
    <property type="entry name" value="CALCIUM-TRANSPORTING ATPASE"/>
    <property type="match status" value="1"/>
</dbReference>
<evidence type="ECO:0000256" key="2">
    <source>
        <dbReference type="ARBA" id="ARBA00022842"/>
    </source>
</evidence>
<dbReference type="Gene3D" id="2.70.150.10">
    <property type="entry name" value="Calcium-transporting ATPase, cytoplasmic transduction domain A"/>
    <property type="match status" value="1"/>
</dbReference>
<accession>A0A815AKZ8</accession>